<feature type="transmembrane region" description="Helical" evidence="9">
    <location>
        <begin position="6"/>
        <end position="27"/>
    </location>
</feature>
<keyword evidence="5" id="KW-0029">Amino-acid transport</keyword>
<dbReference type="KEGG" id="dbc:MFMK1_002835"/>
<evidence type="ECO:0000256" key="4">
    <source>
        <dbReference type="ARBA" id="ARBA00022692"/>
    </source>
</evidence>
<dbReference type="AlphaFoldDB" id="A0AAU0UQD4"/>
<evidence type="ECO:0000256" key="8">
    <source>
        <dbReference type="ARBA" id="ARBA00037998"/>
    </source>
</evidence>
<feature type="transmembrane region" description="Helical" evidence="9">
    <location>
        <begin position="216"/>
        <end position="233"/>
    </location>
</feature>
<protein>
    <submittedName>
        <fullName evidence="10">Branched-chain amino acid ABC transporter permease</fullName>
    </submittedName>
</protein>
<gene>
    <name evidence="10" type="ORF">MFMK1_002835</name>
</gene>
<dbReference type="PANTHER" id="PTHR11795">
    <property type="entry name" value="BRANCHED-CHAIN AMINO ACID TRANSPORT SYSTEM PERMEASE PROTEIN LIVH"/>
    <property type="match status" value="1"/>
</dbReference>
<keyword evidence="7 9" id="KW-0472">Membrane</keyword>
<comment type="subcellular location">
    <subcellularLocation>
        <location evidence="1">Cell membrane</location>
        <topology evidence="1">Multi-pass membrane protein</topology>
    </subcellularLocation>
</comment>
<feature type="transmembrane region" description="Helical" evidence="9">
    <location>
        <begin position="34"/>
        <end position="54"/>
    </location>
</feature>
<accession>A0AAU0UQD4</accession>
<dbReference type="PANTHER" id="PTHR11795:SF451">
    <property type="entry name" value="ABC TRANSPORTER PERMEASE PROTEIN"/>
    <property type="match status" value="1"/>
</dbReference>
<evidence type="ECO:0000313" key="10">
    <source>
        <dbReference type="EMBL" id="WRO22989.1"/>
    </source>
</evidence>
<dbReference type="CDD" id="cd06582">
    <property type="entry name" value="TM_PBP1_LivH_like"/>
    <property type="match status" value="1"/>
</dbReference>
<organism evidence="10 11">
    <name type="scientific">Metallumcola ferriviriculae</name>
    <dbReference type="NCBI Taxonomy" id="3039180"/>
    <lineage>
        <taxon>Bacteria</taxon>
        <taxon>Bacillati</taxon>
        <taxon>Bacillota</taxon>
        <taxon>Clostridia</taxon>
        <taxon>Neomoorellales</taxon>
        <taxon>Desulfitibacteraceae</taxon>
        <taxon>Metallumcola</taxon>
    </lineage>
</organism>
<dbReference type="EMBL" id="CP121694">
    <property type="protein sequence ID" value="WRO22989.1"/>
    <property type="molecule type" value="Genomic_DNA"/>
</dbReference>
<name>A0AAU0UQD4_9FIRM</name>
<feature type="transmembrane region" description="Helical" evidence="9">
    <location>
        <begin position="91"/>
        <end position="114"/>
    </location>
</feature>
<evidence type="ECO:0000256" key="9">
    <source>
        <dbReference type="SAM" id="Phobius"/>
    </source>
</evidence>
<dbReference type="Pfam" id="PF02653">
    <property type="entry name" value="BPD_transp_2"/>
    <property type="match status" value="1"/>
</dbReference>
<feature type="transmembrane region" description="Helical" evidence="9">
    <location>
        <begin position="60"/>
        <end position="79"/>
    </location>
</feature>
<keyword evidence="4 9" id="KW-0812">Transmembrane</keyword>
<sequence>MVFLMQLVVTGLVVGAVYAMVALGFVLIYKSSDVINFAQGELLLVGAYICLTLVNVYHMPFLVALLISIAVSFLLGIIIERTILRSFINEPVISVIMVTLGLSSAMRGLIQVIWSTDTRTFPEIFPTAPVNIGPVVVSQVYLWSLFVSLVMLVAFSLFFKYSHMGIAMRATADDQQAALSMGISVKLIFAATWAIAAVVAGIGGILLGNINGVNSSLSHIGLTVLPVAILGGLDSIPGAIVGGLIIGVLESLSGGYLDPLLGGGVKEVAPFVVLVLILMIKPYGLFGKEIIERV</sequence>
<dbReference type="InterPro" id="IPR052157">
    <property type="entry name" value="BCAA_transport_permease"/>
</dbReference>
<dbReference type="GO" id="GO:0022857">
    <property type="term" value="F:transmembrane transporter activity"/>
    <property type="evidence" value="ECO:0007669"/>
    <property type="project" value="InterPro"/>
</dbReference>
<dbReference type="Proteomes" id="UP001329915">
    <property type="component" value="Chromosome"/>
</dbReference>
<evidence type="ECO:0000256" key="3">
    <source>
        <dbReference type="ARBA" id="ARBA00022475"/>
    </source>
</evidence>
<dbReference type="GO" id="GO:0006865">
    <property type="term" value="P:amino acid transport"/>
    <property type="evidence" value="ECO:0007669"/>
    <property type="project" value="UniProtKB-KW"/>
</dbReference>
<keyword evidence="3" id="KW-1003">Cell membrane</keyword>
<evidence type="ECO:0000256" key="7">
    <source>
        <dbReference type="ARBA" id="ARBA00023136"/>
    </source>
</evidence>
<evidence type="ECO:0000256" key="5">
    <source>
        <dbReference type="ARBA" id="ARBA00022970"/>
    </source>
</evidence>
<keyword evidence="6 9" id="KW-1133">Transmembrane helix</keyword>
<dbReference type="GO" id="GO:0005886">
    <property type="term" value="C:plasma membrane"/>
    <property type="evidence" value="ECO:0007669"/>
    <property type="project" value="UniProtKB-SubCell"/>
</dbReference>
<feature type="transmembrane region" description="Helical" evidence="9">
    <location>
        <begin position="187"/>
        <end position="210"/>
    </location>
</feature>
<comment type="similarity">
    <text evidence="8">Belongs to the binding-protein-dependent transport system permease family. LivHM subfamily.</text>
</comment>
<dbReference type="RefSeq" id="WP_366922380.1">
    <property type="nucleotide sequence ID" value="NZ_CP121694.1"/>
</dbReference>
<feature type="transmembrane region" description="Helical" evidence="9">
    <location>
        <begin position="269"/>
        <end position="286"/>
    </location>
</feature>
<reference evidence="10 11" key="1">
    <citation type="submission" date="2023-04" db="EMBL/GenBank/DDBJ databases">
        <authorList>
            <person name="Hsu D."/>
        </authorList>
    </citation>
    <scope>NUCLEOTIDE SEQUENCE [LARGE SCALE GENOMIC DNA]</scope>
    <source>
        <strain evidence="10 11">MK1</strain>
    </source>
</reference>
<feature type="transmembrane region" description="Helical" evidence="9">
    <location>
        <begin position="140"/>
        <end position="159"/>
    </location>
</feature>
<keyword evidence="2" id="KW-0813">Transport</keyword>
<keyword evidence="11" id="KW-1185">Reference proteome</keyword>
<evidence type="ECO:0000256" key="2">
    <source>
        <dbReference type="ARBA" id="ARBA00022448"/>
    </source>
</evidence>
<evidence type="ECO:0000256" key="1">
    <source>
        <dbReference type="ARBA" id="ARBA00004651"/>
    </source>
</evidence>
<proteinExistence type="inferred from homology"/>
<evidence type="ECO:0000256" key="6">
    <source>
        <dbReference type="ARBA" id="ARBA00022989"/>
    </source>
</evidence>
<evidence type="ECO:0000313" key="11">
    <source>
        <dbReference type="Proteomes" id="UP001329915"/>
    </source>
</evidence>
<dbReference type="InterPro" id="IPR001851">
    <property type="entry name" value="ABC_transp_permease"/>
</dbReference>